<dbReference type="EMBL" id="JH795725">
    <property type="protein sequence ID" value="ELQ70540.1"/>
    <property type="molecule type" value="Genomic_DNA"/>
</dbReference>
<feature type="transmembrane region" description="Helical" evidence="1">
    <location>
        <begin position="145"/>
        <end position="162"/>
    </location>
</feature>
<feature type="transmembrane region" description="Helical" evidence="1">
    <location>
        <begin position="116"/>
        <end position="133"/>
    </location>
</feature>
<organism>
    <name type="scientific">Pyricularia oryzae (strain P131)</name>
    <name type="common">Rice blast fungus</name>
    <name type="synonym">Magnaporthe oryzae</name>
    <dbReference type="NCBI Taxonomy" id="1143193"/>
    <lineage>
        <taxon>Eukaryota</taxon>
        <taxon>Fungi</taxon>
        <taxon>Dikarya</taxon>
        <taxon>Ascomycota</taxon>
        <taxon>Pezizomycotina</taxon>
        <taxon>Sordariomycetes</taxon>
        <taxon>Sordariomycetidae</taxon>
        <taxon>Magnaporthales</taxon>
        <taxon>Pyriculariaceae</taxon>
        <taxon>Pyricularia</taxon>
    </lineage>
</organism>
<feature type="transmembrane region" description="Helical" evidence="1">
    <location>
        <begin position="360"/>
        <end position="380"/>
    </location>
</feature>
<keyword evidence="1" id="KW-1133">Transmembrane helix</keyword>
<dbReference type="AlphaFoldDB" id="L7JSN7"/>
<gene>
    <name evidence="2" type="ORF">OOW_P131scaffold00006g3</name>
</gene>
<name>L7JSN7_PYRO1</name>
<protein>
    <submittedName>
        <fullName evidence="2">Uncharacterized protein</fullName>
    </submittedName>
</protein>
<accession>L7JSN7</accession>
<feature type="transmembrane region" description="Helical" evidence="1">
    <location>
        <begin position="190"/>
        <end position="212"/>
    </location>
</feature>
<evidence type="ECO:0000313" key="2">
    <source>
        <dbReference type="EMBL" id="ELQ70540.1"/>
    </source>
</evidence>
<feature type="transmembrane region" description="Helical" evidence="1">
    <location>
        <begin position="293"/>
        <end position="318"/>
    </location>
</feature>
<reference evidence="2" key="1">
    <citation type="journal article" date="2012" name="PLoS Genet.">
        <title>Comparative analysis of the genomes of two field isolates of the rice blast fungus Magnaporthe oryzae.</title>
        <authorList>
            <person name="Xue M."/>
            <person name="Yang J."/>
            <person name="Li Z."/>
            <person name="Hu S."/>
            <person name="Yao N."/>
            <person name="Dean R.A."/>
            <person name="Zhao W."/>
            <person name="Shen M."/>
            <person name="Zhang H."/>
            <person name="Li C."/>
            <person name="Liu L."/>
            <person name="Cao L."/>
            <person name="Xu X."/>
            <person name="Xing Y."/>
            <person name="Hsiang T."/>
            <person name="Zhang Z."/>
            <person name="Xu J.R."/>
            <person name="Peng Y.L."/>
        </authorList>
    </citation>
    <scope>NUCLEOTIDE SEQUENCE [LARGE SCALE GENOMIC DNA]</scope>
    <source>
        <strain evidence="2">P131</strain>
    </source>
</reference>
<keyword evidence="1" id="KW-0812">Transmembrane</keyword>
<proteinExistence type="predicted"/>
<sequence>MAHRCTSARGYPFAGLFYRSYWALVELRVAEILCKGQTKGSYHSSGGTVTILECLAAVSLKFSIVKMQLGRYQKYCHSSRISQSWGWARPNYKRAVRTSQDTVLCKKPRMYHPTSAWVFLIQRIGALARFAILPKKRDDHTGPRYGSLLIVLSTNVLFYNYCCKMSATEKTHFLSNHRPRDAHARWSCRWIPYVLLLLMCVGCNPVLFFLHVENNLLAAISFPLDLLQERLWGFMKPILNAATNEALSSSANPSERRLIRKSDSLATMGKTLLKVESAFITLVKVLSQGGFPLYLAAFTSVVLTGILGLGTFCLFAPISKKVQKLKSSRDDSVEDLAPEATKNGWLYTESLQRLERAVTLWKLFICVLVVLACIFCSSELPRLVGNIDPFQYVDVA</sequence>
<keyword evidence="1" id="KW-0472">Membrane</keyword>
<evidence type="ECO:0000256" key="1">
    <source>
        <dbReference type="SAM" id="Phobius"/>
    </source>
</evidence>